<evidence type="ECO:0000256" key="6">
    <source>
        <dbReference type="ARBA" id="ARBA00023136"/>
    </source>
</evidence>
<protein>
    <recommendedName>
        <fullName evidence="10">Golgi apparatus protein 1</fullName>
    </recommendedName>
</protein>
<evidence type="ECO:0000256" key="4">
    <source>
        <dbReference type="ARBA" id="ARBA00022737"/>
    </source>
</evidence>
<dbReference type="PROSITE" id="PS51289">
    <property type="entry name" value="GLG1_C_RICH"/>
    <property type="match status" value="6"/>
</dbReference>
<evidence type="ECO:0000256" key="5">
    <source>
        <dbReference type="ARBA" id="ARBA00022989"/>
    </source>
</evidence>
<name>A0A0B7A702_9EUPU</name>
<feature type="repeat" description="Cys-rich GLG1" evidence="8">
    <location>
        <begin position="559"/>
        <end position="619"/>
    </location>
</feature>
<dbReference type="InterPro" id="IPR017873">
    <property type="entry name" value="Cys-rich_GLG1_repeat_euk"/>
</dbReference>
<keyword evidence="5" id="KW-1133">Transmembrane helix</keyword>
<keyword evidence="2" id="KW-0812">Transmembrane</keyword>
<sequence length="744" mass="85437">VNLKCGRLDSFGVEDEDTSPHSQGKTVTCLNENRKKLSKSCKKSLLRVAELQSDDFHLDRPLYYACKGDRENLCHDVVAGEGAVFKCLYKHLGEEKLSDNCRSKLEERQQLIAEDVKADKSFYTACKDDITSNNCIKQKYSREGSVEDDLSRSSILLCLEEAHSDKKKVKPECLQEMFELRSELMQDFKISPELVSACEAEIGRLCNGLKRDGTTLQCLMKKASRIKSTDRESKFSPECKAEVGRLLRLVNPGENILLDVPLQRSCGVVVSRACSHHKAGQGDVITCLLENLDHVDMTDECEDELLAIQYFAARDFRLDFHLYRQCQTDAVKLCRFAGFADPSSMTPEQGPLIFSCLHRHLRSNDPHDLKPSRPCIHEIKRVMRERSTRINLMPEVENACLEDLSQHCSDNEEHTEIGAEMECLQKILEDLSEKCKLAVSNFTEEESEDIETDRILMKSCTPMIKRFCSDLLNSDAIPNEVLECLIEHKNRHDMDEKCAAGIEHHQIISLKDFRFNMKFREACQGSVAANCRNKKTKYEVVACLSEHVRNDTLLEKTQRIDERCKKQLKFELLQRGESINLDPELKDKCSVNIQKLCANKRAGEGEIMECLRAHRSNLTRECHKVIFQREKDDALFGDYSLLHVCKKMIKKYCEIGADEPDILNCLKANRDNDDFDDRCRQIVLRRQVEQTQDIRLNPHLQKACRLDIPKFCANVYNEGSLKDNELEGKVIDCLKKNMLQRQRF</sequence>
<feature type="repeat" description="Cys-rich GLG1" evidence="8">
    <location>
        <begin position="430"/>
        <end position="493"/>
    </location>
</feature>
<dbReference type="Pfam" id="PF00839">
    <property type="entry name" value="Cys_rich_FGFR"/>
    <property type="match status" value="11"/>
</dbReference>
<proteinExistence type="predicted"/>
<feature type="repeat" description="Cys-rich GLG1" evidence="8">
    <location>
        <begin position="674"/>
        <end position="742"/>
    </location>
</feature>
<evidence type="ECO:0000256" key="1">
    <source>
        <dbReference type="ARBA" id="ARBA00004479"/>
    </source>
</evidence>
<keyword evidence="3" id="KW-0732">Signal</keyword>
<reference evidence="9" key="1">
    <citation type="submission" date="2014-12" db="EMBL/GenBank/DDBJ databases">
        <title>Insight into the proteome of Arion vulgaris.</title>
        <authorList>
            <person name="Aradska J."/>
            <person name="Bulat T."/>
            <person name="Smidak R."/>
            <person name="Sarate P."/>
            <person name="Gangsoo J."/>
            <person name="Sialana F."/>
            <person name="Bilban M."/>
            <person name="Lubec G."/>
        </authorList>
    </citation>
    <scope>NUCLEOTIDE SEQUENCE</scope>
    <source>
        <tissue evidence="9">Skin</tissue>
    </source>
</reference>
<dbReference type="InterPro" id="IPR039728">
    <property type="entry name" value="GLG1"/>
</dbReference>
<organism evidence="9">
    <name type="scientific">Arion vulgaris</name>
    <dbReference type="NCBI Taxonomy" id="1028688"/>
    <lineage>
        <taxon>Eukaryota</taxon>
        <taxon>Metazoa</taxon>
        <taxon>Spiralia</taxon>
        <taxon>Lophotrochozoa</taxon>
        <taxon>Mollusca</taxon>
        <taxon>Gastropoda</taxon>
        <taxon>Heterobranchia</taxon>
        <taxon>Euthyneura</taxon>
        <taxon>Panpulmonata</taxon>
        <taxon>Eupulmonata</taxon>
        <taxon>Stylommatophora</taxon>
        <taxon>Helicina</taxon>
        <taxon>Arionoidea</taxon>
        <taxon>Arionidae</taxon>
        <taxon>Arion</taxon>
    </lineage>
</organism>
<keyword evidence="6" id="KW-0472">Membrane</keyword>
<feature type="non-terminal residue" evidence="9">
    <location>
        <position position="1"/>
    </location>
</feature>
<evidence type="ECO:0000256" key="3">
    <source>
        <dbReference type="ARBA" id="ARBA00022729"/>
    </source>
</evidence>
<dbReference type="GO" id="GO:0000139">
    <property type="term" value="C:Golgi membrane"/>
    <property type="evidence" value="ECO:0007669"/>
    <property type="project" value="InterPro"/>
</dbReference>
<comment type="subcellular location">
    <subcellularLocation>
        <location evidence="1">Membrane</location>
        <topology evidence="1">Single-pass type I membrane protein</topology>
    </subcellularLocation>
</comment>
<feature type="repeat" description="Cys-rich GLG1" evidence="8">
    <location>
        <begin position="168"/>
        <end position="227"/>
    </location>
</feature>
<dbReference type="GO" id="GO:0017134">
    <property type="term" value="F:fibroblast growth factor binding"/>
    <property type="evidence" value="ECO:0007669"/>
    <property type="project" value="TreeGrafter"/>
</dbReference>
<accession>A0A0B7A702</accession>
<evidence type="ECO:0008006" key="10">
    <source>
        <dbReference type="Google" id="ProtNLM"/>
    </source>
</evidence>
<dbReference type="PANTHER" id="PTHR11884:SF1">
    <property type="entry name" value="GOLGI APPARATUS PROTEIN 1"/>
    <property type="match status" value="1"/>
</dbReference>
<evidence type="ECO:0000313" key="9">
    <source>
        <dbReference type="EMBL" id="CEK75775.1"/>
    </source>
</evidence>
<dbReference type="PANTHER" id="PTHR11884">
    <property type="entry name" value="SELECTIN LIGAND RELATED"/>
    <property type="match status" value="1"/>
</dbReference>
<keyword evidence="7" id="KW-0325">Glycoprotein</keyword>
<dbReference type="InterPro" id="IPR001893">
    <property type="entry name" value="Cys-rich_GLG1_repeat"/>
</dbReference>
<dbReference type="AlphaFoldDB" id="A0A0B7A702"/>
<evidence type="ECO:0000256" key="8">
    <source>
        <dbReference type="PROSITE-ProRule" id="PRU00622"/>
    </source>
</evidence>
<dbReference type="EMBL" id="HACG01028910">
    <property type="protein sequence ID" value="CEK75775.1"/>
    <property type="molecule type" value="Transcribed_RNA"/>
</dbReference>
<keyword evidence="4" id="KW-0677">Repeat</keyword>
<feature type="repeat" description="Cys-rich GLG1" evidence="8">
    <location>
        <begin position="36"/>
        <end position="96"/>
    </location>
</feature>
<gene>
    <name evidence="9" type="primary">ORF96981</name>
</gene>
<evidence type="ECO:0000256" key="7">
    <source>
        <dbReference type="ARBA" id="ARBA00023180"/>
    </source>
</evidence>
<feature type="repeat" description="Cys-rich GLG1" evidence="8">
    <location>
        <begin position="234"/>
        <end position="296"/>
    </location>
</feature>
<evidence type="ECO:0000256" key="2">
    <source>
        <dbReference type="ARBA" id="ARBA00022692"/>
    </source>
</evidence>